<dbReference type="EMBL" id="CM034404">
    <property type="protein sequence ID" value="KAJ0174244.1"/>
    <property type="molecule type" value="Genomic_DNA"/>
</dbReference>
<proteinExistence type="predicted"/>
<accession>A0ACC1CRE7</accession>
<comment type="caution">
    <text evidence="1">The sequence shown here is derived from an EMBL/GenBank/DDBJ whole genome shotgun (WGS) entry which is preliminary data.</text>
</comment>
<reference evidence="1 2" key="1">
    <citation type="journal article" date="2021" name="Front. Genet.">
        <title>Chromosome-Level Genome Assembly Reveals Significant Gene Expansion in the Toll and IMD Signaling Pathways of Dendrolimus kikuchii.</title>
        <authorList>
            <person name="Zhou J."/>
            <person name="Wu P."/>
            <person name="Xiong Z."/>
            <person name="Liu N."/>
            <person name="Zhao N."/>
            <person name="Ji M."/>
            <person name="Qiu Y."/>
            <person name="Yang B."/>
        </authorList>
    </citation>
    <scope>NUCLEOTIDE SEQUENCE [LARGE SCALE GENOMIC DNA]</scope>
    <source>
        <strain evidence="1">Ann1</strain>
    </source>
</reference>
<protein>
    <submittedName>
        <fullName evidence="1">Uncharacterized protein</fullName>
    </submittedName>
</protein>
<keyword evidence="2" id="KW-1185">Reference proteome</keyword>
<gene>
    <name evidence="1" type="ORF">K1T71_010390</name>
</gene>
<dbReference type="Proteomes" id="UP000824533">
    <property type="component" value="Linkage Group LG18"/>
</dbReference>
<organism evidence="1 2">
    <name type="scientific">Dendrolimus kikuchii</name>
    <dbReference type="NCBI Taxonomy" id="765133"/>
    <lineage>
        <taxon>Eukaryota</taxon>
        <taxon>Metazoa</taxon>
        <taxon>Ecdysozoa</taxon>
        <taxon>Arthropoda</taxon>
        <taxon>Hexapoda</taxon>
        <taxon>Insecta</taxon>
        <taxon>Pterygota</taxon>
        <taxon>Neoptera</taxon>
        <taxon>Endopterygota</taxon>
        <taxon>Lepidoptera</taxon>
        <taxon>Glossata</taxon>
        <taxon>Ditrysia</taxon>
        <taxon>Bombycoidea</taxon>
        <taxon>Lasiocampidae</taxon>
        <taxon>Dendrolimus</taxon>
    </lineage>
</organism>
<evidence type="ECO:0000313" key="1">
    <source>
        <dbReference type="EMBL" id="KAJ0174244.1"/>
    </source>
</evidence>
<name>A0ACC1CRE7_9NEOP</name>
<sequence length="591" mass="67381">MKTAHVIYFIALFSVNNIFCDEKVEVKLNQGILLGRVEQTLFLKNNYYAFKSFPYAEPPVGELRFQPPQPHKVWNGKYEAYKNKPTCIQFNSRMRLGEKFGLSGSEDCLYISVYTPSLEGSAPVTVFDYNDNFRTGFNGTKTYSSDFFLEEGVVVVTISHRLGLFGYLSTEDNVIPANNGLRDFILGLQWIKDNIIHFGGDPEKVTLMGNSGGAALINILLYSEKAKGLFSAAVLQSGTALETVYFYKNLKTKAFQLGVSLNITADDSVTLLQELQKLKAEQIQAKEVDILLQGDSVDDRLVSLPFVPCVEKDNSDPVIITLPESAKIVNDVPVLIGLNSKEGMDLISHLLFDPTVLPTDADQNLLQEPIRCNFRFDKKSAIYKRANQEVVEHYLADKSLHYNNLLEYAVYAGDVLHSYAINKAAKKLASDLINPVYYYMFDFNGQLNENSQYISKHSRYNTKHSGATVTDELCYLLFCVRNKLSYDQLMKTASEPTEFKVLRKMVRMWTNFFKHRNPTPHKQDYVLKDFTWEPINKNSSDVKYLHITKTLRMKNNPLGERERFWDELLERYKAMTVDGVVTGEDPNHEEL</sequence>
<evidence type="ECO:0000313" key="2">
    <source>
        <dbReference type="Proteomes" id="UP000824533"/>
    </source>
</evidence>